<evidence type="ECO:0008006" key="3">
    <source>
        <dbReference type="Google" id="ProtNLM"/>
    </source>
</evidence>
<gene>
    <name evidence="1" type="ORF">M0L44_03465</name>
</gene>
<protein>
    <recommendedName>
        <fullName evidence="3">Glycosyl transferase</fullName>
    </recommendedName>
</protein>
<dbReference type="Gene3D" id="3.90.550.10">
    <property type="entry name" value="Spore Coat Polysaccharide Biosynthesis Protein SpsA, Chain A"/>
    <property type="match status" value="1"/>
</dbReference>
<dbReference type="InterPro" id="IPR029044">
    <property type="entry name" value="Nucleotide-diphossugar_trans"/>
</dbReference>
<reference evidence="1 2" key="1">
    <citation type="submission" date="2022-06" db="EMBL/GenBank/DDBJ databases">
        <title>Ideonella sp. NS12-5 Genome sequencing and assembly.</title>
        <authorList>
            <person name="Jung Y."/>
        </authorList>
    </citation>
    <scope>NUCLEOTIDE SEQUENCE [LARGE SCALE GENOMIC DNA]</scope>
    <source>
        <strain evidence="1 2">NS12-5</strain>
    </source>
</reference>
<dbReference type="RefSeq" id="WP_252768218.1">
    <property type="nucleotide sequence ID" value="NZ_JAMXMC010000002.1"/>
</dbReference>
<name>A0ABT1BHT3_9BURK</name>
<evidence type="ECO:0000313" key="1">
    <source>
        <dbReference type="EMBL" id="MCO5975783.1"/>
    </source>
</evidence>
<keyword evidence="2" id="KW-1185">Reference proteome</keyword>
<dbReference type="EMBL" id="JAMXMC010000002">
    <property type="protein sequence ID" value="MCO5975783.1"/>
    <property type="molecule type" value="Genomic_DNA"/>
</dbReference>
<evidence type="ECO:0000313" key="2">
    <source>
        <dbReference type="Proteomes" id="UP001204851"/>
    </source>
</evidence>
<dbReference type="Proteomes" id="UP001204851">
    <property type="component" value="Unassembled WGS sequence"/>
</dbReference>
<sequence>MSNAVFTIVSRNYFAYARTLGDSLRASNPDTEYNILVVDRKDPTFEARHPEWRITWVEDLGIPDFPHIAFKYDILELNTNVKPTFAKRLLDRHDKVIYLDPDIFVYDSLQPILERLDRHPVVLTPHTTSPIDDDKLPSELEFLNSGVYNLGFAAFNASPEARGLLDWWERRCLHQAYNDQPSGLFVDQKWMDFAPSLCPNVLVLREKTFNVAYWNLHERQVQIQAGKPFVDGTPLVFFHFSGLPPIGDDRISKYQTRFTLSGRPDVAPLFVRYRNTLAANGHEQYLKLPYGFARFSDDTPISSLARRVLIDHPVFVNAADPFEASGEVHSVLARAGILRVTNGAAKPASAQASGKERARLQRIVGFSFRTVLRLLGAARYERLMRYLTSVAGLRQQTFLIDN</sequence>
<organism evidence="1 2">
    <name type="scientific">Ideonella oryzae</name>
    <dbReference type="NCBI Taxonomy" id="2937441"/>
    <lineage>
        <taxon>Bacteria</taxon>
        <taxon>Pseudomonadati</taxon>
        <taxon>Pseudomonadota</taxon>
        <taxon>Betaproteobacteria</taxon>
        <taxon>Burkholderiales</taxon>
        <taxon>Sphaerotilaceae</taxon>
        <taxon>Ideonella</taxon>
    </lineage>
</organism>
<comment type="caution">
    <text evidence="1">The sequence shown here is derived from an EMBL/GenBank/DDBJ whole genome shotgun (WGS) entry which is preliminary data.</text>
</comment>
<accession>A0ABT1BHT3</accession>
<dbReference type="SUPFAM" id="SSF53448">
    <property type="entry name" value="Nucleotide-diphospho-sugar transferases"/>
    <property type="match status" value="1"/>
</dbReference>
<proteinExistence type="predicted"/>